<gene>
    <name evidence="1" type="ordered locus">Hqrw_3839</name>
</gene>
<dbReference type="Pfam" id="PF09999">
    <property type="entry name" value="DUF2240"/>
    <property type="match status" value="1"/>
</dbReference>
<dbReference type="AlphaFoldDB" id="G0LF09"/>
<proteinExistence type="predicted"/>
<dbReference type="OrthoDB" id="146786at2157"/>
<dbReference type="RefSeq" id="WP_014556915.1">
    <property type="nucleotide sequence ID" value="NC_017459.1"/>
</dbReference>
<dbReference type="GeneID" id="12448709"/>
<accession>G0LF09</accession>
<reference evidence="1 2" key="1">
    <citation type="journal article" date="2011" name="PLoS ONE">
        <title>Haloquadratum walsbyi: limited diversity in a global pond.</title>
        <authorList>
            <person name="Dyall-Smith M."/>
            <person name="Pfeiffer F."/>
            <person name="Klee K."/>
            <person name="Palm P."/>
            <person name="Gross K."/>
            <person name="Schuster S.C."/>
            <person name="Rampp M."/>
            <person name="Oesterhelt D."/>
        </authorList>
    </citation>
    <scope>NUCLEOTIDE SEQUENCE [LARGE SCALE GENOMIC DNA]</scope>
    <source>
        <strain evidence="2">DSM 16854 / JCM 12705 / C23</strain>
    </source>
</reference>
<dbReference type="Proteomes" id="UP000007954">
    <property type="component" value="Chromosome"/>
</dbReference>
<evidence type="ECO:0000313" key="2">
    <source>
        <dbReference type="Proteomes" id="UP000007954"/>
    </source>
</evidence>
<dbReference type="EMBL" id="FR746099">
    <property type="protein sequence ID" value="CCC41572.1"/>
    <property type="molecule type" value="Genomic_DNA"/>
</dbReference>
<organism evidence="1 2">
    <name type="scientific">Haloquadratum walsbyi (strain DSM 16854 / JCM 12705 / C23)</name>
    <dbReference type="NCBI Taxonomy" id="768065"/>
    <lineage>
        <taxon>Archaea</taxon>
        <taxon>Methanobacteriati</taxon>
        <taxon>Methanobacteriota</taxon>
        <taxon>Stenosarchaea group</taxon>
        <taxon>Halobacteria</taxon>
        <taxon>Halobacteriales</taxon>
        <taxon>Haloferacaceae</taxon>
        <taxon>Haloquadratum</taxon>
    </lineage>
</organism>
<evidence type="ECO:0000313" key="1">
    <source>
        <dbReference type="EMBL" id="CCC41572.1"/>
    </source>
</evidence>
<name>G0LF09_HALWC</name>
<dbReference type="KEGG" id="hwc:Hqrw_3839"/>
<dbReference type="InterPro" id="IPR018716">
    <property type="entry name" value="DUF2240"/>
</dbReference>
<sequence>MSLEIAVAVPFKQRGTTRLGEGAFVVALSLDRSWFSPDQVQRLITIAASRGLLSQSDDKVIAEFDPATVSIPESYEPDESILREQSAFEQLLDVLVTAGYEKREAVAEINERQRQLAISVEAAAAVYATEVGLDLDTNGGSAIDMAYNSLCSE</sequence>
<dbReference type="HOGENOM" id="CLU_134817_0_0_2"/>
<protein>
    <submittedName>
        <fullName evidence="1">DUF2240 family protein</fullName>
    </submittedName>
</protein>